<evidence type="ECO:0000259" key="2">
    <source>
        <dbReference type="Pfam" id="PF11412"/>
    </source>
</evidence>
<accession>A0A0P1IXV7</accession>
<dbReference type="InterPro" id="IPR028250">
    <property type="entry name" value="DsbDN"/>
</dbReference>
<keyword evidence="1" id="KW-0732">Signal</keyword>
<evidence type="ECO:0000313" key="3">
    <source>
        <dbReference type="EMBL" id="CUK26073.1"/>
    </source>
</evidence>
<proteinExistence type="predicted"/>
<dbReference type="Proteomes" id="UP000051184">
    <property type="component" value="Unassembled WGS sequence"/>
</dbReference>
<dbReference type="RefSeq" id="WP_082625873.1">
    <property type="nucleotide sequence ID" value="NZ_CYTO01000020.1"/>
</dbReference>
<sequence length="275" mass="29928">MNTTKLPKTLASALALSTLTFAPQLAQSQSYDTIAVEADILPGWRVVDGNHMAALRFRLKDGWKTYWRSPGDGGIPPRFDWKGSRNAGNIEAMWPTPTVFDQGGMRSLGYKDEVIVPILVTPKRADKDVVLKGRLEIGVCEEICVPETLNVTARLPAEGQKIDPSISVALADQPYSAEEAGVQKVSCSIEPTSDGMAISAEIKMPSTGGREYSVIETDNPLLWVAEATSTRKGNTLRLRSEVMHVEEQSFLLNRSSLRFTVIGGNYAVDIQGCSG</sequence>
<protein>
    <recommendedName>
        <fullName evidence="2">Thiol:disulfide interchange protein DsbD N-terminal domain-containing protein</fullName>
    </recommendedName>
</protein>
<dbReference type="AlphaFoldDB" id="A0A0P1IXV7"/>
<name>A0A0P1IXV7_9RHOB</name>
<feature type="domain" description="Thiol:disulfide interchange protein DsbD N-terminal" evidence="2">
    <location>
        <begin position="40"/>
        <end position="150"/>
    </location>
</feature>
<dbReference type="STRING" id="1715691.TA5113_02146"/>
<dbReference type="EMBL" id="CYUE01000020">
    <property type="protein sequence ID" value="CUK26073.1"/>
    <property type="molecule type" value="Genomic_DNA"/>
</dbReference>
<keyword evidence="4" id="KW-1185">Reference proteome</keyword>
<evidence type="ECO:0000256" key="1">
    <source>
        <dbReference type="SAM" id="SignalP"/>
    </source>
</evidence>
<dbReference type="OrthoDB" id="9811036at2"/>
<feature type="chain" id="PRO_5006065724" description="Thiol:disulfide interchange protein DsbD N-terminal domain-containing protein" evidence="1">
    <location>
        <begin position="27"/>
        <end position="275"/>
    </location>
</feature>
<gene>
    <name evidence="3" type="ORF">TA5114_01880</name>
</gene>
<feature type="signal peptide" evidence="1">
    <location>
        <begin position="1"/>
        <end position="26"/>
    </location>
</feature>
<reference evidence="4" key="1">
    <citation type="submission" date="2015-09" db="EMBL/GenBank/DDBJ databases">
        <authorList>
            <person name="Rodrigo-Torres Lidia"/>
            <person name="Arahal R.David."/>
        </authorList>
    </citation>
    <scope>NUCLEOTIDE SEQUENCE [LARGE SCALE GENOMIC DNA]</scope>
    <source>
        <strain evidence="4">CECT 5114</strain>
    </source>
</reference>
<evidence type="ECO:0000313" key="4">
    <source>
        <dbReference type="Proteomes" id="UP000051184"/>
    </source>
</evidence>
<organism evidence="3 4">
    <name type="scientific">Cognatishimia activa</name>
    <dbReference type="NCBI Taxonomy" id="1715691"/>
    <lineage>
        <taxon>Bacteria</taxon>
        <taxon>Pseudomonadati</taxon>
        <taxon>Pseudomonadota</taxon>
        <taxon>Alphaproteobacteria</taxon>
        <taxon>Rhodobacterales</taxon>
        <taxon>Paracoccaceae</taxon>
        <taxon>Cognatishimia</taxon>
    </lineage>
</organism>
<dbReference type="Pfam" id="PF11412">
    <property type="entry name" value="DsbD_N"/>
    <property type="match status" value="1"/>
</dbReference>